<reference evidence="5 6" key="1">
    <citation type="submission" date="2015-06" db="EMBL/GenBank/DDBJ databases">
        <title>Cloning and characterization of the uncialamcin biosynthetic gene cluster.</title>
        <authorList>
            <person name="Yan X."/>
            <person name="Huang T."/>
            <person name="Ge H."/>
            <person name="Shen B."/>
        </authorList>
    </citation>
    <scope>NUCLEOTIDE SEQUENCE [LARGE SCALE GENOMIC DNA]</scope>
    <source>
        <strain evidence="5 6">DCA2648</strain>
    </source>
</reference>
<keyword evidence="5" id="KW-0560">Oxidoreductase</keyword>
<dbReference type="GO" id="GO:0016709">
    <property type="term" value="F:oxidoreductase activity, acting on paired donors, with incorporation or reduction of molecular oxygen, NAD(P)H as one donor, and incorporation of one atom of oxygen"/>
    <property type="evidence" value="ECO:0007669"/>
    <property type="project" value="UniProtKB-ARBA"/>
</dbReference>
<keyword evidence="6" id="KW-1185">Reference proteome</keyword>
<evidence type="ECO:0000256" key="1">
    <source>
        <dbReference type="ARBA" id="ARBA00001974"/>
    </source>
</evidence>
<comment type="caution">
    <text evidence="5">The sequence shown here is derived from an EMBL/GenBank/DDBJ whole genome shotgun (WGS) entry which is preliminary data.</text>
</comment>
<dbReference type="PANTHER" id="PTHR43004">
    <property type="entry name" value="TRK SYSTEM POTASSIUM UPTAKE PROTEIN"/>
    <property type="match status" value="1"/>
</dbReference>
<dbReference type="EMBL" id="LFBV01000001">
    <property type="protein sequence ID" value="OKH96212.1"/>
    <property type="molecule type" value="Genomic_DNA"/>
</dbReference>
<dbReference type="PRINTS" id="PR00420">
    <property type="entry name" value="RNGMNOXGNASE"/>
</dbReference>
<dbReference type="Proteomes" id="UP000186455">
    <property type="component" value="Unassembled WGS sequence"/>
</dbReference>
<evidence type="ECO:0000313" key="6">
    <source>
        <dbReference type="Proteomes" id="UP000186455"/>
    </source>
</evidence>
<dbReference type="GO" id="GO:0071949">
    <property type="term" value="F:FAD binding"/>
    <property type="evidence" value="ECO:0007669"/>
    <property type="project" value="InterPro"/>
</dbReference>
<keyword evidence="5" id="KW-0503">Monooxygenase</keyword>
<name>A0A1Q4VEG7_9ACTN</name>
<organism evidence="5 6">
    <name type="scientific">Streptomyces uncialis</name>
    <dbReference type="NCBI Taxonomy" id="1048205"/>
    <lineage>
        <taxon>Bacteria</taxon>
        <taxon>Bacillati</taxon>
        <taxon>Actinomycetota</taxon>
        <taxon>Actinomycetes</taxon>
        <taxon>Kitasatosporales</taxon>
        <taxon>Streptomycetaceae</taxon>
        <taxon>Streptomyces</taxon>
    </lineage>
</organism>
<evidence type="ECO:0000313" key="5">
    <source>
        <dbReference type="EMBL" id="OKH96212.1"/>
    </source>
</evidence>
<dbReference type="Pfam" id="PF21274">
    <property type="entry name" value="Rng_hyd_C"/>
    <property type="match status" value="1"/>
</dbReference>
<dbReference type="Pfam" id="PF01494">
    <property type="entry name" value="FAD_binding_3"/>
    <property type="match status" value="1"/>
</dbReference>
<dbReference type="InterPro" id="IPR050641">
    <property type="entry name" value="RIFMO-like"/>
</dbReference>
<dbReference type="InterPro" id="IPR036188">
    <property type="entry name" value="FAD/NAD-bd_sf"/>
</dbReference>
<keyword evidence="3" id="KW-0274">FAD</keyword>
<evidence type="ECO:0000256" key="3">
    <source>
        <dbReference type="ARBA" id="ARBA00022827"/>
    </source>
</evidence>
<keyword evidence="2" id="KW-0285">Flavoprotein</keyword>
<dbReference type="InterPro" id="IPR002938">
    <property type="entry name" value="FAD-bd"/>
</dbReference>
<evidence type="ECO:0000256" key="2">
    <source>
        <dbReference type="ARBA" id="ARBA00022630"/>
    </source>
</evidence>
<sequence length="471" mass="49522">MGAGPVGLLLACELRTAGVPVVVVERLAEPMTESRASQLTALTAELLHERGFDALLAEAAHEPRAHFGGLGYDLSALDSPYAGNWKVPQYRTEAFLGQRATELGATVLRSTELTGLTEGPDHVLCEVHGPAGPRRIEARYVVGCDGARGAVRRLAGFAVTATAPTRELLRADVTGLAVRDRRFERLPGGFAVASTRDGVTRVMVHATGRAVTARTGPPEFAEIAARWERVTGEDISGGRAVWLDAFDNSTAHATAYRRGRVLLAGDAAHHHLPIGGQALNTGLQDAVNLGWKLAATARGLAAPGLLDTYHDERHPVAARVLAHVTAQELLLLGGSGAEPLRAVLTELTGLDRVRTHLAAAASNLGDRYGPPGPGLTGRRVAGLRLRTATGPLLATGPGPVLLTLAPGAAGPGRFPVPVLRVIDESGSLPGITTVLLRPDGYVAWADGSEEDLDQALGKLLHPEVRKRNARL</sequence>
<comment type="cofactor">
    <cofactor evidence="1">
        <name>FAD</name>
        <dbReference type="ChEBI" id="CHEBI:57692"/>
    </cofactor>
</comment>
<evidence type="ECO:0000259" key="4">
    <source>
        <dbReference type="Pfam" id="PF01494"/>
    </source>
</evidence>
<dbReference type="Gene3D" id="3.50.50.60">
    <property type="entry name" value="FAD/NAD(P)-binding domain"/>
    <property type="match status" value="1"/>
</dbReference>
<dbReference type="STRING" id="1048205.AB852_06115"/>
<accession>A0A1Q4VEG7</accession>
<feature type="domain" description="FAD-binding" evidence="4">
    <location>
        <begin position="2"/>
        <end position="322"/>
    </location>
</feature>
<dbReference type="PANTHER" id="PTHR43004:SF19">
    <property type="entry name" value="BINDING MONOOXYGENASE, PUTATIVE (JCVI)-RELATED"/>
    <property type="match status" value="1"/>
</dbReference>
<dbReference type="Gene3D" id="3.30.70.2450">
    <property type="match status" value="1"/>
</dbReference>
<protein>
    <submittedName>
        <fullName evidence="5">FAD-binding monooxygenase</fullName>
    </submittedName>
</protein>
<dbReference type="AlphaFoldDB" id="A0A1Q4VEG7"/>
<proteinExistence type="predicted"/>
<gene>
    <name evidence="5" type="ORF">AB852_06115</name>
</gene>
<dbReference type="SUPFAM" id="SSF51905">
    <property type="entry name" value="FAD/NAD(P)-binding domain"/>
    <property type="match status" value="1"/>
</dbReference>
<dbReference type="Gene3D" id="3.40.30.120">
    <property type="match status" value="1"/>
</dbReference>